<dbReference type="EMBL" id="RXMA01000010">
    <property type="protein sequence ID" value="RTR19751.1"/>
    <property type="molecule type" value="Genomic_DNA"/>
</dbReference>
<keyword evidence="2" id="KW-1185">Reference proteome</keyword>
<evidence type="ECO:0000313" key="1">
    <source>
        <dbReference type="EMBL" id="RTR19751.1"/>
    </source>
</evidence>
<comment type="caution">
    <text evidence="1">The sequence shown here is derived from an EMBL/GenBank/DDBJ whole genome shotgun (WGS) entry which is preliminary data.</text>
</comment>
<sequence>MVVPVAGQNVAPIGDGLADQTLAPVSQLTHYVGMGESHKGGHRRLSSRLATGRPSAERARILEDVDRQRTLEYFERLGKERVRLYAAVDCERFLGDWQVRELADQWLAEQDATPRPRPLWRRLLRRPAVR</sequence>
<gene>
    <name evidence="1" type="ORF">EJ903_12135</name>
</gene>
<dbReference type="AlphaFoldDB" id="A0A431VGA2"/>
<organism evidence="1 2">
    <name type="scientific">Azospirillum griseum</name>
    <dbReference type="NCBI Taxonomy" id="2496639"/>
    <lineage>
        <taxon>Bacteria</taxon>
        <taxon>Pseudomonadati</taxon>
        <taxon>Pseudomonadota</taxon>
        <taxon>Alphaproteobacteria</taxon>
        <taxon>Rhodospirillales</taxon>
        <taxon>Azospirillaceae</taxon>
        <taxon>Azospirillum</taxon>
    </lineage>
</organism>
<name>A0A431VGA2_9PROT</name>
<accession>A0A431VGA2</accession>
<reference evidence="1 2" key="1">
    <citation type="submission" date="2018-12" db="EMBL/GenBank/DDBJ databases">
        <authorList>
            <person name="Yang Y."/>
        </authorList>
    </citation>
    <scope>NUCLEOTIDE SEQUENCE [LARGE SCALE GENOMIC DNA]</scope>
    <source>
        <strain evidence="1 2">L-25-5w-1</strain>
    </source>
</reference>
<dbReference type="OrthoDB" id="7306743at2"/>
<dbReference type="Proteomes" id="UP000277007">
    <property type="component" value="Unassembled WGS sequence"/>
</dbReference>
<dbReference type="RefSeq" id="WP_126615531.1">
    <property type="nucleotide sequence ID" value="NZ_JBHUCY010000043.1"/>
</dbReference>
<evidence type="ECO:0000313" key="2">
    <source>
        <dbReference type="Proteomes" id="UP000277007"/>
    </source>
</evidence>
<proteinExistence type="predicted"/>
<protein>
    <submittedName>
        <fullName evidence="1">Uncharacterized protein</fullName>
    </submittedName>
</protein>